<reference evidence="4" key="1">
    <citation type="submission" date="2018-02" db="EMBL/GenBank/DDBJ databases">
        <authorList>
            <person name="Hausmann B."/>
        </authorList>
    </citation>
    <scope>NUCLEOTIDE SEQUENCE [LARGE SCALE GENOMIC DNA]</scope>
    <source>
        <strain evidence="4">Peat soil MAG SbA1</strain>
    </source>
</reference>
<dbReference type="SUPFAM" id="SSF47598">
    <property type="entry name" value="Ribbon-helix-helix"/>
    <property type="match status" value="1"/>
</dbReference>
<organism evidence="3 4">
    <name type="scientific">Candidatus Sulfotelmatobacter kueseliae</name>
    <dbReference type="NCBI Taxonomy" id="2042962"/>
    <lineage>
        <taxon>Bacteria</taxon>
        <taxon>Pseudomonadati</taxon>
        <taxon>Acidobacteriota</taxon>
        <taxon>Terriglobia</taxon>
        <taxon>Terriglobales</taxon>
        <taxon>Candidatus Korobacteraceae</taxon>
        <taxon>Candidatus Sulfotelmatobacter</taxon>
    </lineage>
</organism>
<dbReference type="InterPro" id="IPR013321">
    <property type="entry name" value="Arc_rbn_hlx_hlx"/>
</dbReference>
<dbReference type="GO" id="GO:0006355">
    <property type="term" value="P:regulation of DNA-templated transcription"/>
    <property type="evidence" value="ECO:0007669"/>
    <property type="project" value="InterPro"/>
</dbReference>
<accession>A0A2U3KB67</accession>
<evidence type="ECO:0000313" key="3">
    <source>
        <dbReference type="EMBL" id="SPF36905.1"/>
    </source>
</evidence>
<evidence type="ECO:0000256" key="1">
    <source>
        <dbReference type="SAM" id="MobiDB-lite"/>
    </source>
</evidence>
<evidence type="ECO:0000313" key="4">
    <source>
        <dbReference type="Proteomes" id="UP000238701"/>
    </source>
</evidence>
<feature type="domain" description="Antitoxin FitA-like ribbon-helix-helix" evidence="2">
    <location>
        <begin position="2"/>
        <end position="38"/>
    </location>
</feature>
<dbReference type="AlphaFoldDB" id="A0A2U3KB67"/>
<dbReference type="InterPro" id="IPR053853">
    <property type="entry name" value="FitA-like_RHH"/>
</dbReference>
<dbReference type="Pfam" id="PF22513">
    <property type="entry name" value="FitA-like_RHH"/>
    <property type="match status" value="1"/>
</dbReference>
<dbReference type="OrthoDB" id="2389872at2"/>
<name>A0A2U3KB67_9BACT</name>
<proteinExistence type="predicted"/>
<evidence type="ECO:0000259" key="2">
    <source>
        <dbReference type="Pfam" id="PF22513"/>
    </source>
</evidence>
<feature type="region of interest" description="Disordered" evidence="1">
    <location>
        <begin position="58"/>
        <end position="83"/>
    </location>
</feature>
<dbReference type="Proteomes" id="UP000238701">
    <property type="component" value="Unassembled WGS sequence"/>
</dbReference>
<dbReference type="EMBL" id="OMOD01000079">
    <property type="protein sequence ID" value="SPF36905.1"/>
    <property type="molecule type" value="Genomic_DNA"/>
</dbReference>
<dbReference type="Gene3D" id="1.10.1220.10">
    <property type="entry name" value="Met repressor-like"/>
    <property type="match status" value="1"/>
</dbReference>
<protein>
    <recommendedName>
        <fullName evidence="2">Antitoxin FitA-like ribbon-helix-helix domain-containing protein</fullName>
    </recommendedName>
</protein>
<sequence>MATLYVENVPDEIYKALRKRARANRKSIAGEVISLLEQNIPTAEELKRRRKAFEGLARLRAKPPLNPGPFPSAEEMIREDRER</sequence>
<dbReference type="InterPro" id="IPR010985">
    <property type="entry name" value="Ribbon_hlx_hlx"/>
</dbReference>
<gene>
    <name evidence="3" type="ORF">SBA1_170030</name>
</gene>